<evidence type="ECO:0000313" key="1">
    <source>
        <dbReference type="EMBL" id="KAJ0177091.1"/>
    </source>
</evidence>
<gene>
    <name evidence="1" type="ORF">K1T71_007100</name>
</gene>
<keyword evidence="2" id="KW-1185">Reference proteome</keyword>
<dbReference type="EMBL" id="CM034398">
    <property type="protein sequence ID" value="KAJ0177091.1"/>
    <property type="molecule type" value="Genomic_DNA"/>
</dbReference>
<evidence type="ECO:0000313" key="2">
    <source>
        <dbReference type="Proteomes" id="UP000824533"/>
    </source>
</evidence>
<sequence>METKRRKVQYLVTFYVSLGFVTLGMSSAWPTPVLVKLLNKETKVTITEGEVSWMLAMNPPGFIVGSFASRFLCDGMGRRPNILISAVPIAIGTIIVLTATSACWLYVSTFMWSCGTGIVCTVANIYLAEIVDKDIRGTTGVCTRFAFNFGNLIVIAIGPFISYEVLNGIMCVPLILYFVLSWRIPESPFYYMKEGKVDSARRAIIALRGHVDPSACEEELNSIQSQVKKEMSRSSTAWELFSGRRYRRAIIIAAGLKLTQIISGGVAIKQYFGTIMKEAHRGKDQEQEQGRIVFILFGAVIFIVGIMSSALVDRLGRRPLLIWSYVGTGLSLVIVGVYFFVINVVLTNGHYIAPGFVYIPLIGILLSNIISTMGFNSLVSVIPAEIFPLNIRLVAMASLNIFGGILGFSLAKGYQLVKDLGGLHTVFWIFSVVSFVGAVFSYFLIPETKGKDLAEIQKELQGSCYEVDEVKIDKGVTNDGTELVELKPKDVEAK</sequence>
<dbReference type="Proteomes" id="UP000824533">
    <property type="component" value="Linkage Group LG12"/>
</dbReference>
<organism evidence="1 2">
    <name type="scientific">Dendrolimus kikuchii</name>
    <dbReference type="NCBI Taxonomy" id="765133"/>
    <lineage>
        <taxon>Eukaryota</taxon>
        <taxon>Metazoa</taxon>
        <taxon>Ecdysozoa</taxon>
        <taxon>Arthropoda</taxon>
        <taxon>Hexapoda</taxon>
        <taxon>Insecta</taxon>
        <taxon>Pterygota</taxon>
        <taxon>Neoptera</taxon>
        <taxon>Endopterygota</taxon>
        <taxon>Lepidoptera</taxon>
        <taxon>Glossata</taxon>
        <taxon>Ditrysia</taxon>
        <taxon>Bombycoidea</taxon>
        <taxon>Lasiocampidae</taxon>
        <taxon>Dendrolimus</taxon>
    </lineage>
</organism>
<accession>A0ACC1CZH4</accession>
<protein>
    <submittedName>
        <fullName evidence="1">Uncharacterized protein</fullName>
    </submittedName>
</protein>
<reference evidence="1 2" key="1">
    <citation type="journal article" date="2021" name="Front. Genet.">
        <title>Chromosome-Level Genome Assembly Reveals Significant Gene Expansion in the Toll and IMD Signaling Pathways of Dendrolimus kikuchii.</title>
        <authorList>
            <person name="Zhou J."/>
            <person name="Wu P."/>
            <person name="Xiong Z."/>
            <person name="Liu N."/>
            <person name="Zhao N."/>
            <person name="Ji M."/>
            <person name="Qiu Y."/>
            <person name="Yang B."/>
        </authorList>
    </citation>
    <scope>NUCLEOTIDE SEQUENCE [LARGE SCALE GENOMIC DNA]</scope>
    <source>
        <strain evidence="1">Ann1</strain>
    </source>
</reference>
<comment type="caution">
    <text evidence="1">The sequence shown here is derived from an EMBL/GenBank/DDBJ whole genome shotgun (WGS) entry which is preliminary data.</text>
</comment>
<proteinExistence type="predicted"/>
<name>A0ACC1CZH4_9NEOP</name>